<protein>
    <recommendedName>
        <fullName evidence="7">FAD-binding PCMH-type domain-containing protein</fullName>
    </recommendedName>
</protein>
<dbReference type="Proteomes" id="UP000094569">
    <property type="component" value="Unassembled WGS sequence"/>
</dbReference>
<dbReference type="Gene3D" id="3.30.465.10">
    <property type="match status" value="1"/>
</dbReference>
<keyword evidence="4" id="KW-0560">Oxidoreductase</keyword>
<evidence type="ECO:0000256" key="4">
    <source>
        <dbReference type="ARBA" id="ARBA00023002"/>
    </source>
</evidence>
<dbReference type="STRING" id="573508.A0A1E3BJC6"/>
<evidence type="ECO:0000256" key="1">
    <source>
        <dbReference type="ARBA" id="ARBA00005466"/>
    </source>
</evidence>
<dbReference type="AlphaFoldDB" id="A0A1E3BJC6"/>
<keyword evidence="3" id="KW-0274">FAD</keyword>
<dbReference type="VEuPathDB" id="FungiDB:SI65_04060"/>
<evidence type="ECO:0000256" key="2">
    <source>
        <dbReference type="ARBA" id="ARBA00022630"/>
    </source>
</evidence>
<dbReference type="OrthoDB" id="2151789at2759"/>
<keyword evidence="2" id="KW-0285">Flavoprotein</keyword>
<dbReference type="InterPro" id="IPR036318">
    <property type="entry name" value="FAD-bd_PCMH-like_sf"/>
</dbReference>
<keyword evidence="6" id="KW-1185">Reference proteome</keyword>
<proteinExistence type="inferred from homology"/>
<evidence type="ECO:0000256" key="3">
    <source>
        <dbReference type="ARBA" id="ARBA00022827"/>
    </source>
</evidence>
<dbReference type="PANTHER" id="PTHR42973:SF53">
    <property type="entry name" value="FAD-BINDING PCMH-TYPE DOMAIN-CONTAINING PROTEIN-RELATED"/>
    <property type="match status" value="1"/>
</dbReference>
<evidence type="ECO:0000313" key="5">
    <source>
        <dbReference type="EMBL" id="ODM21007.1"/>
    </source>
</evidence>
<name>A0A1E3BJC6_ASPCR</name>
<comment type="caution">
    <text evidence="5">The sequence shown here is derived from an EMBL/GenBank/DDBJ whole genome shotgun (WGS) entry which is preliminary data.</text>
</comment>
<dbReference type="InterPro" id="IPR050416">
    <property type="entry name" value="FAD-linked_Oxidoreductase"/>
</dbReference>
<comment type="similarity">
    <text evidence="1">Belongs to the oxygen-dependent FAD-linked oxidoreductase family.</text>
</comment>
<evidence type="ECO:0000313" key="6">
    <source>
        <dbReference type="Proteomes" id="UP000094569"/>
    </source>
</evidence>
<evidence type="ECO:0008006" key="7">
    <source>
        <dbReference type="Google" id="ProtNLM"/>
    </source>
</evidence>
<dbReference type="PANTHER" id="PTHR42973">
    <property type="entry name" value="BINDING OXIDOREDUCTASE, PUTATIVE (AFU_ORTHOLOGUE AFUA_1G17690)-RELATED"/>
    <property type="match status" value="1"/>
</dbReference>
<dbReference type="EMBL" id="JXNT01000003">
    <property type="protein sequence ID" value="ODM21007.1"/>
    <property type="molecule type" value="Genomic_DNA"/>
</dbReference>
<sequence length="165" mass="17348">MGRRQGANNINDGVLIVMSNLTTLPGPTSTNTSNPTASPSPVGVPGLLLAGGVNFYGNEVGWAADSVVNYEIVLADSSLTNVNKAHLPDLFWALKGGSSNFGIVTRFDVETIKSPKIWGGTYTVSSQYLDQFLEAAAIGMPMVQLPGGWFCIACPGHACLLESTE</sequence>
<dbReference type="GO" id="GO:0016491">
    <property type="term" value="F:oxidoreductase activity"/>
    <property type="evidence" value="ECO:0007669"/>
    <property type="project" value="UniProtKB-KW"/>
</dbReference>
<reference evidence="5 6" key="1">
    <citation type="journal article" date="2016" name="BMC Genomics">
        <title>Comparative genomic and transcriptomic analyses of the Fuzhuan brick tea-fermentation fungus Aspergillus cristatus.</title>
        <authorList>
            <person name="Ge Y."/>
            <person name="Wang Y."/>
            <person name="Liu Y."/>
            <person name="Tan Y."/>
            <person name="Ren X."/>
            <person name="Zhang X."/>
            <person name="Hyde K.D."/>
            <person name="Liu Y."/>
            <person name="Liu Z."/>
        </authorList>
    </citation>
    <scope>NUCLEOTIDE SEQUENCE [LARGE SCALE GENOMIC DNA]</scope>
    <source>
        <strain evidence="5 6">GZAAS20.1005</strain>
    </source>
</reference>
<dbReference type="SUPFAM" id="SSF56176">
    <property type="entry name" value="FAD-binding/transporter-associated domain-like"/>
    <property type="match status" value="1"/>
</dbReference>
<dbReference type="InterPro" id="IPR016169">
    <property type="entry name" value="FAD-bd_PCMH_sub2"/>
</dbReference>
<gene>
    <name evidence="5" type="ORF">SI65_04060</name>
</gene>
<organism evidence="5 6">
    <name type="scientific">Aspergillus cristatus</name>
    <name type="common">Chinese Fuzhuan brick tea-fermentation fungus</name>
    <name type="synonym">Eurotium cristatum</name>
    <dbReference type="NCBI Taxonomy" id="573508"/>
    <lineage>
        <taxon>Eukaryota</taxon>
        <taxon>Fungi</taxon>
        <taxon>Dikarya</taxon>
        <taxon>Ascomycota</taxon>
        <taxon>Pezizomycotina</taxon>
        <taxon>Eurotiomycetes</taxon>
        <taxon>Eurotiomycetidae</taxon>
        <taxon>Eurotiales</taxon>
        <taxon>Aspergillaceae</taxon>
        <taxon>Aspergillus</taxon>
        <taxon>Aspergillus subgen. Aspergillus</taxon>
    </lineage>
</organism>
<accession>A0A1E3BJC6</accession>
<dbReference type="GO" id="GO:0050660">
    <property type="term" value="F:flavin adenine dinucleotide binding"/>
    <property type="evidence" value="ECO:0007669"/>
    <property type="project" value="InterPro"/>
</dbReference>